<evidence type="ECO:0000313" key="3">
    <source>
        <dbReference type="Proteomes" id="UP000219602"/>
    </source>
</evidence>
<dbReference type="EMBL" id="MABQ02000004">
    <property type="protein sequence ID" value="PCD37161.1"/>
    <property type="molecule type" value="Genomic_DNA"/>
</dbReference>
<name>A0A2H3H2R8_FUSOX</name>
<sequence length="106" mass="11312">MSATKSILLSSFLIGAVQAKDHSSHNCCINWSKVPGSNYNGWGVNWGLTHIACDRYPGEATWNGQICNENYNGAIGGGDFMSKCQDAGVANGYTRDQIGAGYRGTC</sequence>
<reference evidence="2 3" key="2">
    <citation type="journal article" date="2017" name="Sci. Rep.">
        <title>A mobile pathogenicity chromosome in Fusarium oxysporum for infection of multiple cucurbit species.</title>
        <authorList>
            <person name="van Dam P."/>
            <person name="Fokkens L."/>
            <person name="Ayukawa Y."/>
            <person name="van der Gragt M."/>
            <person name="Ter Horst A."/>
            <person name="Brankovics B."/>
            <person name="Houterman P.M."/>
            <person name="Arie T."/>
            <person name="Rep M."/>
        </authorList>
    </citation>
    <scope>NUCLEOTIDE SEQUENCE [LARGE SCALE GENOMIC DNA]</scope>
    <source>
        <strain evidence="2 3">Forc016</strain>
    </source>
</reference>
<dbReference type="Proteomes" id="UP000219602">
    <property type="component" value="Chromosome 5"/>
</dbReference>
<gene>
    <name evidence="2" type="ORF">AU210_005665</name>
</gene>
<feature type="chain" id="PRO_5013924389" evidence="1">
    <location>
        <begin position="20"/>
        <end position="106"/>
    </location>
</feature>
<comment type="caution">
    <text evidence="2">The sequence shown here is derived from an EMBL/GenBank/DDBJ whole genome shotgun (WGS) entry which is preliminary data.</text>
</comment>
<keyword evidence="1" id="KW-0732">Signal</keyword>
<evidence type="ECO:0000256" key="1">
    <source>
        <dbReference type="SAM" id="SignalP"/>
    </source>
</evidence>
<feature type="signal peptide" evidence="1">
    <location>
        <begin position="1"/>
        <end position="19"/>
    </location>
</feature>
<reference evidence="2 3" key="1">
    <citation type="journal article" date="2016" name="Environ. Microbiol.">
        <title>Effector profiles distinguish formae speciales of Fusarium oxysporum.</title>
        <authorList>
            <person name="van Dam P."/>
            <person name="Fokkens L."/>
            <person name="Schmidt S.M."/>
            <person name="Linmans J.H."/>
            <person name="Kistler H.C."/>
            <person name="Ma L.J."/>
            <person name="Rep M."/>
        </authorList>
    </citation>
    <scope>NUCLEOTIDE SEQUENCE [LARGE SCALE GENOMIC DNA]</scope>
    <source>
        <strain evidence="2 3">Forc016</strain>
    </source>
</reference>
<proteinExistence type="predicted"/>
<accession>A0A2H3H2R8</accession>
<evidence type="ECO:0000313" key="2">
    <source>
        <dbReference type="EMBL" id="PCD37161.1"/>
    </source>
</evidence>
<protein>
    <submittedName>
        <fullName evidence="2">Uncharacterized protein</fullName>
    </submittedName>
</protein>
<organism evidence="2 3">
    <name type="scientific">Fusarium oxysporum f. sp. radicis-cucumerinum</name>
    <dbReference type="NCBI Taxonomy" id="327505"/>
    <lineage>
        <taxon>Eukaryota</taxon>
        <taxon>Fungi</taxon>
        <taxon>Dikarya</taxon>
        <taxon>Ascomycota</taxon>
        <taxon>Pezizomycotina</taxon>
        <taxon>Sordariomycetes</taxon>
        <taxon>Hypocreomycetidae</taxon>
        <taxon>Hypocreales</taxon>
        <taxon>Nectriaceae</taxon>
        <taxon>Fusarium</taxon>
        <taxon>Fusarium oxysporum species complex</taxon>
    </lineage>
</organism>
<dbReference type="AlphaFoldDB" id="A0A2H3H2R8"/>